<evidence type="ECO:0000259" key="6">
    <source>
        <dbReference type="Pfam" id="PF02826"/>
    </source>
</evidence>
<dbReference type="InterPro" id="IPR006139">
    <property type="entry name" value="D-isomer_2_OHA_DH_cat_dom"/>
</dbReference>
<evidence type="ECO:0000313" key="7">
    <source>
        <dbReference type="EMBL" id="MBB5788509.1"/>
    </source>
</evidence>
<organism evidence="7 8">
    <name type="scientific">Jiangella mangrovi</name>
    <dbReference type="NCBI Taxonomy" id="1524084"/>
    <lineage>
        <taxon>Bacteria</taxon>
        <taxon>Bacillati</taxon>
        <taxon>Actinomycetota</taxon>
        <taxon>Actinomycetes</taxon>
        <taxon>Jiangellales</taxon>
        <taxon>Jiangellaceae</taxon>
        <taxon>Jiangella</taxon>
    </lineage>
</organism>
<dbReference type="Proteomes" id="UP000542813">
    <property type="component" value="Unassembled WGS sequence"/>
</dbReference>
<evidence type="ECO:0000313" key="8">
    <source>
        <dbReference type="Proteomes" id="UP000542813"/>
    </source>
</evidence>
<dbReference type="PANTHER" id="PTHR43761:SF1">
    <property type="entry name" value="D-ISOMER SPECIFIC 2-HYDROXYACID DEHYDROGENASE CATALYTIC DOMAIN-CONTAINING PROTEIN-RELATED"/>
    <property type="match status" value="1"/>
</dbReference>
<dbReference type="Gene3D" id="3.40.50.720">
    <property type="entry name" value="NAD(P)-binding Rossmann-like Domain"/>
    <property type="match status" value="2"/>
</dbReference>
<dbReference type="SUPFAM" id="SSF52283">
    <property type="entry name" value="Formate/glycerate dehydrogenase catalytic domain-like"/>
    <property type="match status" value="1"/>
</dbReference>
<keyword evidence="2 4" id="KW-0560">Oxidoreductase</keyword>
<dbReference type="GO" id="GO:0051287">
    <property type="term" value="F:NAD binding"/>
    <property type="evidence" value="ECO:0007669"/>
    <property type="project" value="InterPro"/>
</dbReference>
<dbReference type="RefSeq" id="WP_184823226.1">
    <property type="nucleotide sequence ID" value="NZ_JACHMM010000001.1"/>
</dbReference>
<evidence type="ECO:0000256" key="3">
    <source>
        <dbReference type="ARBA" id="ARBA00023027"/>
    </source>
</evidence>
<keyword evidence="3" id="KW-0520">NAD</keyword>
<dbReference type="InterPro" id="IPR006140">
    <property type="entry name" value="D-isomer_DH_NAD-bd"/>
</dbReference>
<reference evidence="7 8" key="1">
    <citation type="submission" date="2020-08" db="EMBL/GenBank/DDBJ databases">
        <title>Sequencing the genomes of 1000 actinobacteria strains.</title>
        <authorList>
            <person name="Klenk H.-P."/>
        </authorList>
    </citation>
    <scope>NUCLEOTIDE SEQUENCE [LARGE SCALE GENOMIC DNA]</scope>
    <source>
        <strain evidence="7 8">DSM 102122</strain>
    </source>
</reference>
<gene>
    <name evidence="7" type="ORF">HD601_003084</name>
</gene>
<dbReference type="GO" id="GO:0016616">
    <property type="term" value="F:oxidoreductase activity, acting on the CH-OH group of donors, NAD or NADP as acceptor"/>
    <property type="evidence" value="ECO:0007669"/>
    <property type="project" value="InterPro"/>
</dbReference>
<dbReference type="FunFam" id="3.40.50.720:FF:000203">
    <property type="entry name" value="D-3-phosphoglycerate dehydrogenase (SerA)"/>
    <property type="match status" value="1"/>
</dbReference>
<evidence type="ECO:0000256" key="2">
    <source>
        <dbReference type="ARBA" id="ARBA00023002"/>
    </source>
</evidence>
<feature type="domain" description="D-isomer specific 2-hydroxyacid dehydrogenase catalytic" evidence="5">
    <location>
        <begin position="18"/>
        <end position="314"/>
    </location>
</feature>
<dbReference type="Pfam" id="PF00389">
    <property type="entry name" value="2-Hacid_dh"/>
    <property type="match status" value="1"/>
</dbReference>
<dbReference type="InterPro" id="IPR029752">
    <property type="entry name" value="D-isomer_DH_CS1"/>
</dbReference>
<evidence type="ECO:0000256" key="4">
    <source>
        <dbReference type="RuleBase" id="RU003719"/>
    </source>
</evidence>
<dbReference type="PROSITE" id="PS00671">
    <property type="entry name" value="D_2_HYDROXYACID_DH_3"/>
    <property type="match status" value="1"/>
</dbReference>
<comment type="similarity">
    <text evidence="1 4">Belongs to the D-isomer specific 2-hydroxyacid dehydrogenase family.</text>
</comment>
<dbReference type="InterPro" id="IPR036291">
    <property type="entry name" value="NAD(P)-bd_dom_sf"/>
</dbReference>
<dbReference type="EMBL" id="JACHMM010000001">
    <property type="protein sequence ID" value="MBB5788509.1"/>
    <property type="molecule type" value="Genomic_DNA"/>
</dbReference>
<sequence length="327" mass="33615">MGDRAEIAIWAAASPFLPHALGTIDQAGVPSVVLPDEPDGAALATAAGAAALVVGGADVTRELLSSLPGLGLVVRAGVGVDRIDLVAATDLGIVVTNVADYATHEVADHAVLLMLAATRRLGHFQAAGRDGADWLAVERPPVLRLHGSRLGVVGLGRIGSATALRARALGMEVVAHDPFVGPDAFDQAGAVAVAFDELLATSDVVSLHTPLTADTRHLLGRAAFARMRRNPVVVNTARGGLVDTAALVEALDGGIVRAAGLDVLEGEPDVSRHAALLDRTDVVVTPHVAWYSQGSEEQLGTTAARIALDFVRRGVRPPALNPAVTPS</sequence>
<dbReference type="Pfam" id="PF02826">
    <property type="entry name" value="2-Hacid_dh_C"/>
    <property type="match status" value="1"/>
</dbReference>
<dbReference type="AlphaFoldDB" id="A0A7W9GR64"/>
<accession>A0A7W9GR64</accession>
<protein>
    <submittedName>
        <fullName evidence="7">Phosphoglycerate dehydrogenase-like enzyme</fullName>
    </submittedName>
</protein>
<dbReference type="InterPro" id="IPR050418">
    <property type="entry name" value="D-iso_2-hydroxyacid_DH_PdxB"/>
</dbReference>
<dbReference type="PROSITE" id="PS00670">
    <property type="entry name" value="D_2_HYDROXYACID_DH_2"/>
    <property type="match status" value="1"/>
</dbReference>
<dbReference type="PROSITE" id="PS00065">
    <property type="entry name" value="D_2_HYDROXYACID_DH_1"/>
    <property type="match status" value="1"/>
</dbReference>
<comment type="caution">
    <text evidence="7">The sequence shown here is derived from an EMBL/GenBank/DDBJ whole genome shotgun (WGS) entry which is preliminary data.</text>
</comment>
<dbReference type="InterPro" id="IPR029753">
    <property type="entry name" value="D-isomer_DH_CS"/>
</dbReference>
<feature type="domain" description="D-isomer specific 2-hydroxyacid dehydrogenase NAD-binding" evidence="6">
    <location>
        <begin position="112"/>
        <end position="289"/>
    </location>
</feature>
<keyword evidence="8" id="KW-1185">Reference proteome</keyword>
<proteinExistence type="inferred from homology"/>
<name>A0A7W9GR64_9ACTN</name>
<evidence type="ECO:0000256" key="1">
    <source>
        <dbReference type="ARBA" id="ARBA00005854"/>
    </source>
</evidence>
<evidence type="ECO:0000259" key="5">
    <source>
        <dbReference type="Pfam" id="PF00389"/>
    </source>
</evidence>
<dbReference type="SUPFAM" id="SSF51735">
    <property type="entry name" value="NAD(P)-binding Rossmann-fold domains"/>
    <property type="match status" value="1"/>
</dbReference>
<dbReference type="PANTHER" id="PTHR43761">
    <property type="entry name" value="D-ISOMER SPECIFIC 2-HYDROXYACID DEHYDROGENASE FAMILY PROTEIN (AFU_ORTHOLOGUE AFUA_1G13630)"/>
    <property type="match status" value="1"/>
</dbReference>